<dbReference type="EMBL" id="RWGY01000002">
    <property type="protein sequence ID" value="TVU50020.1"/>
    <property type="molecule type" value="Genomic_DNA"/>
</dbReference>
<evidence type="ECO:0000256" key="1">
    <source>
        <dbReference type="SAM" id="MobiDB-lite"/>
    </source>
</evidence>
<proteinExistence type="predicted"/>
<dbReference type="InterPro" id="IPR001810">
    <property type="entry name" value="F-box_dom"/>
</dbReference>
<dbReference type="Gene3D" id="3.80.10.10">
    <property type="entry name" value="Ribonuclease Inhibitor"/>
    <property type="match status" value="1"/>
</dbReference>
<feature type="compositionally biased region" description="Basic and acidic residues" evidence="1">
    <location>
        <begin position="55"/>
        <end position="73"/>
    </location>
</feature>
<reference evidence="3 4" key="1">
    <citation type="journal article" date="2019" name="Sci. Rep.">
        <title>A high-quality genome of Eragrostis curvula grass provides insights into Poaceae evolution and supports new strategies to enhance forage quality.</title>
        <authorList>
            <person name="Carballo J."/>
            <person name="Santos B.A.C.M."/>
            <person name="Zappacosta D."/>
            <person name="Garbus I."/>
            <person name="Selva J.P."/>
            <person name="Gallo C.A."/>
            <person name="Diaz A."/>
            <person name="Albertini E."/>
            <person name="Caccamo M."/>
            <person name="Echenique V."/>
        </authorList>
    </citation>
    <scope>NUCLEOTIDE SEQUENCE [LARGE SCALE GENOMIC DNA]</scope>
    <source>
        <strain evidence="4">cv. Victoria</strain>
        <tissue evidence="3">Leaf</tissue>
    </source>
</reference>
<feature type="non-terminal residue" evidence="3">
    <location>
        <position position="1"/>
    </location>
</feature>
<dbReference type="AlphaFoldDB" id="A0A5J9WRR4"/>
<dbReference type="OrthoDB" id="688776at2759"/>
<dbReference type="InterPro" id="IPR032675">
    <property type="entry name" value="LRR_dom_sf"/>
</dbReference>
<dbReference type="Pfam" id="PF00646">
    <property type="entry name" value="F-box"/>
    <property type="match status" value="1"/>
</dbReference>
<evidence type="ECO:0000313" key="4">
    <source>
        <dbReference type="Proteomes" id="UP000324897"/>
    </source>
</evidence>
<comment type="caution">
    <text evidence="3">The sequence shown here is derived from an EMBL/GenBank/DDBJ whole genome shotgun (WGS) entry which is preliminary data.</text>
</comment>
<dbReference type="InterPro" id="IPR055312">
    <property type="entry name" value="FBL15-like"/>
</dbReference>
<dbReference type="Gramene" id="TVU50020">
    <property type="protein sequence ID" value="TVU50020"/>
    <property type="gene ID" value="EJB05_01371"/>
</dbReference>
<dbReference type="Proteomes" id="UP000324897">
    <property type="component" value="Chromosome 6"/>
</dbReference>
<gene>
    <name evidence="3" type="ORF">EJB05_01371</name>
</gene>
<dbReference type="InterPro" id="IPR053781">
    <property type="entry name" value="F-box_AtFBL13-like"/>
</dbReference>
<dbReference type="Gene3D" id="1.20.1280.50">
    <property type="match status" value="1"/>
</dbReference>
<feature type="domain" description="F-box" evidence="2">
    <location>
        <begin position="734"/>
        <end position="769"/>
    </location>
</feature>
<feature type="region of interest" description="Disordered" evidence="1">
    <location>
        <begin position="219"/>
        <end position="288"/>
    </location>
</feature>
<evidence type="ECO:0000313" key="3">
    <source>
        <dbReference type="EMBL" id="TVU50020.1"/>
    </source>
</evidence>
<name>A0A5J9WRR4_9POAL</name>
<organism evidence="3 4">
    <name type="scientific">Eragrostis curvula</name>
    <name type="common">weeping love grass</name>
    <dbReference type="NCBI Taxonomy" id="38414"/>
    <lineage>
        <taxon>Eukaryota</taxon>
        <taxon>Viridiplantae</taxon>
        <taxon>Streptophyta</taxon>
        <taxon>Embryophyta</taxon>
        <taxon>Tracheophyta</taxon>
        <taxon>Spermatophyta</taxon>
        <taxon>Magnoliopsida</taxon>
        <taxon>Liliopsida</taxon>
        <taxon>Poales</taxon>
        <taxon>Poaceae</taxon>
        <taxon>PACMAD clade</taxon>
        <taxon>Chloridoideae</taxon>
        <taxon>Eragrostideae</taxon>
        <taxon>Eragrostidinae</taxon>
        <taxon>Eragrostis</taxon>
    </lineage>
</organism>
<feature type="region of interest" description="Disordered" evidence="1">
    <location>
        <begin position="46"/>
        <end position="93"/>
    </location>
</feature>
<feature type="compositionally biased region" description="Acidic residues" evidence="1">
    <location>
        <begin position="230"/>
        <end position="283"/>
    </location>
</feature>
<protein>
    <recommendedName>
        <fullName evidence="2">F-box domain-containing protein</fullName>
    </recommendedName>
</protein>
<dbReference type="PANTHER" id="PTHR34709">
    <property type="entry name" value="OS10G0396666 PROTEIN"/>
    <property type="match status" value="1"/>
</dbReference>
<dbReference type="InterPro" id="IPR036047">
    <property type="entry name" value="F-box-like_dom_sf"/>
</dbReference>
<sequence length="1199" mass="134980">MKSTSADETATSSIAAIDLISSLHDDLLLRILSFLPAASKSSEQALSNYGRVHKSTRDGDPVYRRRRGPDQRPPRRPSPTNPRLPAGGERGRADHRTVLSRRWRRLWPNAVALRFTVGKETKDYRYTQADRDDAGALIAAATAVLSRRFAAADCADVEVLDLSFVYSDSERRYIDIPCIGYQQRHYHAVDITSAHVAEWLLFAQRHVTRRFKLTVPTVPKKERRPTMPQVEEEEDDEGDDDAEEEDDDEENDTEGEEDEEDNTEEDEDEEEDCTGKEDGDDGIDGWKSLPEYEYDDEQEEERVLHAEFPSSMRAEEMTLTLGHAILKVPAAGAGAFRALTDLLLSHATLDASPGDDHRLSHLLSSSCSPRLRRLRLQHIKGITKLRLNVAAGALEELQLVSISSMWLLEVDAPRLRILGVKGCYHISSARIFAPRLEVLACHRLGRAERLRFDGATSVRRVEELHVSSHRLRQGDNDAEDEDNSAVWLLRHCTAADTLHVEVKWPDFWPIKIDEAEYEDNVVHIPPLPNIINLRIGYGAWPGGHAVGATLAKLIAKCTEIETLSIDMMGMTEDCSYLDCICNHPMGWEEQKISLQNLTNVEIHNFLPYDGPMGLVRLLLTNASALERMTIAQQMIPVEGRELVDFHIRCYGGCWVPCDWSFDRELGITWATKYEWTRVSDSDRSAKAFTLFVPTDYVRWSCLQFRAGIDRTMAESTSANETATSCITATAVDLISGLHDDLLLRILSFLPAASEVARTAVLSRRWRHLWPKAVALRFAVGSEPKDYHYTQADRDDARALIAAATATLRRRASADVEALEVSLVYTSNEDWYIDDPYIGYHHEHYHAVDVTSAHLASWLAFAARRVTGRLVLAVPTVPRRRPWTPVPEYEYKYADEREAERELVAELPSSARVREMSLTLGKATLKLPLAAAGAFLALTDVLLSHARLAGAGDGNHCFRLGNLFSSSCAPRLRRLQLKYVEGVAPELRLDAAETLEELRLLHLRDMRGLDVAAPGLRDLGVEECFWLNSVRLSAPRLEVMACEQTGCVERLRFDAGAAASLRRIELLQLSAHWFQVRDEKVKDDDSDSAAVWFLRHCTAVDRLGLEVMWPQVMSGEEEVDYEDNMMRIPQLPNIRNLKIKFDSGWSVRHTIGATAAKLIAKCSDIEDLSIETSNLVRLSNLYHLYTPTLLACPVVHRPVN</sequence>
<dbReference type="CDD" id="cd22160">
    <property type="entry name" value="F-box_AtFBL13-like"/>
    <property type="match status" value="1"/>
</dbReference>
<dbReference type="SUPFAM" id="SSF81383">
    <property type="entry name" value="F-box domain"/>
    <property type="match status" value="1"/>
</dbReference>
<accession>A0A5J9WRR4</accession>
<keyword evidence="4" id="KW-1185">Reference proteome</keyword>
<dbReference type="PANTHER" id="PTHR34709:SF43">
    <property type="entry name" value="OS12G0527100 PROTEIN"/>
    <property type="match status" value="1"/>
</dbReference>
<evidence type="ECO:0000259" key="2">
    <source>
        <dbReference type="Pfam" id="PF00646"/>
    </source>
</evidence>